<evidence type="ECO:0000313" key="3">
    <source>
        <dbReference type="Proteomes" id="UP000029641"/>
    </source>
</evidence>
<name>A0A090WHI0_9FLAO</name>
<protein>
    <submittedName>
        <fullName evidence="1">Uncharacterized protein</fullName>
    </submittedName>
</protein>
<dbReference type="Proteomes" id="UP000029646">
    <property type="component" value="Unassembled WGS sequence"/>
</dbReference>
<sequence>MYAGPLFSPSPPITNNSLLNSATHGAALGVGKGWFRFAQEFVLKS</sequence>
<gene>
    <name evidence="1" type="ORF">JCM19301_1491</name>
    <name evidence="2" type="ORF">JCM19302_3387</name>
</gene>
<organism evidence="1 3">
    <name type="scientific">Jejuia pallidilutea</name>
    <dbReference type="NCBI Taxonomy" id="504487"/>
    <lineage>
        <taxon>Bacteria</taxon>
        <taxon>Pseudomonadati</taxon>
        <taxon>Bacteroidota</taxon>
        <taxon>Flavobacteriia</taxon>
        <taxon>Flavobacteriales</taxon>
        <taxon>Flavobacteriaceae</taxon>
        <taxon>Jejuia</taxon>
    </lineage>
</organism>
<dbReference type="Proteomes" id="UP000029641">
    <property type="component" value="Unassembled WGS sequence"/>
</dbReference>
<comment type="caution">
    <text evidence="1">The sequence shown here is derived from an EMBL/GenBank/DDBJ whole genome shotgun (WGS) entry which is preliminary data.</text>
</comment>
<dbReference type="EMBL" id="BBNR01000006">
    <property type="protein sequence ID" value="GAL66947.1"/>
    <property type="molecule type" value="Genomic_DNA"/>
</dbReference>
<evidence type="ECO:0000313" key="4">
    <source>
        <dbReference type="Proteomes" id="UP000029646"/>
    </source>
</evidence>
<dbReference type="AlphaFoldDB" id="A0A090WHI0"/>
<evidence type="ECO:0000313" key="1">
    <source>
        <dbReference type="EMBL" id="GAL66947.1"/>
    </source>
</evidence>
<evidence type="ECO:0000313" key="2">
    <source>
        <dbReference type="EMBL" id="GAL70265.1"/>
    </source>
</evidence>
<accession>A0A090WHI0</accession>
<dbReference type="EMBL" id="BBNS01000005">
    <property type="protein sequence ID" value="GAL70265.1"/>
    <property type="molecule type" value="Genomic_DNA"/>
</dbReference>
<proteinExistence type="predicted"/>
<reference evidence="3 4" key="1">
    <citation type="journal article" date="2014" name="Genome Announc.">
        <title>Draft Genome Sequence of Marine Flavobacterium Jejuia pallidilutea Strain 11shimoA1 and Pigmentation Mutants.</title>
        <authorList>
            <person name="Takatani N."/>
            <person name="Nakanishi M."/>
            <person name="Meirelles P."/>
            <person name="Mino S."/>
            <person name="Suda W."/>
            <person name="Oshima K."/>
            <person name="Hattori M."/>
            <person name="Ohkuma M."/>
            <person name="Hosokawa M."/>
            <person name="Miyashita K."/>
            <person name="Thompson F.L."/>
            <person name="Niwa A."/>
            <person name="Sawabe T."/>
            <person name="Sawabe T."/>
        </authorList>
    </citation>
    <scope>NUCLEOTIDE SEQUENCE [LARGE SCALE GENOMIC DNA]</scope>
    <source>
        <strain evidence="1 3">JCM 19301</strain>
        <strain evidence="2">JCM 19302</strain>
        <strain evidence="4">JCM19302</strain>
    </source>
</reference>